<feature type="chain" id="PRO_5017794320" description="WxL domain-containing protein" evidence="1">
    <location>
        <begin position="23"/>
        <end position="215"/>
    </location>
</feature>
<evidence type="ECO:0000256" key="1">
    <source>
        <dbReference type="SAM" id="SignalP"/>
    </source>
</evidence>
<dbReference type="Proteomes" id="UP000260025">
    <property type="component" value="Unassembled WGS sequence"/>
</dbReference>
<dbReference type="RefSeq" id="WP_117445073.1">
    <property type="nucleotide sequence ID" value="NZ_QVEV01000093.1"/>
</dbReference>
<name>A0A3E2VBZ3_CLOIN</name>
<gene>
    <name evidence="2" type="ORF">DXA38_22500</name>
</gene>
<dbReference type="EMBL" id="QVEV01000093">
    <property type="protein sequence ID" value="RGC08022.1"/>
    <property type="molecule type" value="Genomic_DNA"/>
</dbReference>
<dbReference type="OrthoDB" id="9946501at2"/>
<protein>
    <recommendedName>
        <fullName evidence="4">WxL domain-containing protein</fullName>
    </recommendedName>
</protein>
<proteinExistence type="predicted"/>
<evidence type="ECO:0000313" key="2">
    <source>
        <dbReference type="EMBL" id="RGC08022.1"/>
    </source>
</evidence>
<feature type="signal peptide" evidence="1">
    <location>
        <begin position="1"/>
        <end position="22"/>
    </location>
</feature>
<keyword evidence="1" id="KW-0732">Signal</keyword>
<comment type="caution">
    <text evidence="2">The sequence shown here is derived from an EMBL/GenBank/DDBJ whole genome shotgun (WGS) entry which is preliminary data.</text>
</comment>
<evidence type="ECO:0008006" key="4">
    <source>
        <dbReference type="Google" id="ProtNLM"/>
    </source>
</evidence>
<organism evidence="2 3">
    <name type="scientific">Clostridium innocuum</name>
    <dbReference type="NCBI Taxonomy" id="1522"/>
    <lineage>
        <taxon>Bacteria</taxon>
        <taxon>Bacillati</taxon>
        <taxon>Bacillota</taxon>
        <taxon>Clostridia</taxon>
        <taxon>Eubacteriales</taxon>
        <taxon>Clostridiaceae</taxon>
        <taxon>Clostridium</taxon>
    </lineage>
</organism>
<dbReference type="AlphaFoldDB" id="A0A3E2VBZ3"/>
<sequence>MKKLVALSMAAMMMAMITPIAAAEKNETKDVDTTDGTSDQNGEIWATLSSKSLSQLKVTMPIRIDFSVTPETDPDKQAETPNSFVVGDYKIKVASDSEIGVELTNITIENADKGLWTLTDADGIAKTKPSDPDNRTDVQKAADQKTVQITIADKPLAYGKNAITNFEVAQAKDKSLGVKGLATKSTIESTEAKAELAFNVVYTIKQKDVSATPAS</sequence>
<reference evidence="2 3" key="1">
    <citation type="submission" date="2018-08" db="EMBL/GenBank/DDBJ databases">
        <title>A genome reference for cultivated species of the human gut microbiota.</title>
        <authorList>
            <person name="Zou Y."/>
            <person name="Xue W."/>
            <person name="Luo G."/>
        </authorList>
    </citation>
    <scope>NUCLEOTIDE SEQUENCE [LARGE SCALE GENOMIC DNA]</scope>
    <source>
        <strain evidence="2 3">OF01-2LB</strain>
    </source>
</reference>
<accession>A0A3E2VBZ3</accession>
<evidence type="ECO:0000313" key="3">
    <source>
        <dbReference type="Proteomes" id="UP000260025"/>
    </source>
</evidence>